<keyword evidence="3 10" id="KW-0716">Sensory transduction</keyword>
<name>A0A6J2T1P4_DROLE</name>
<comment type="subcellular location">
    <subcellularLocation>
        <location evidence="1 10">Cell membrane</location>
        <topology evidence="1 10">Multi-pass membrane protein</topology>
    </subcellularLocation>
</comment>
<keyword evidence="7 10" id="KW-0472">Membrane</keyword>
<dbReference type="GeneID" id="115619940"/>
<dbReference type="PANTHER" id="PTHR21137:SF35">
    <property type="entry name" value="ODORANT RECEPTOR 19A-RELATED"/>
    <property type="match status" value="1"/>
</dbReference>
<evidence type="ECO:0000256" key="8">
    <source>
        <dbReference type="ARBA" id="ARBA00023170"/>
    </source>
</evidence>
<feature type="transmembrane region" description="Helical" evidence="10">
    <location>
        <begin position="141"/>
        <end position="161"/>
    </location>
</feature>
<accession>A0A6J2T1P4</accession>
<keyword evidence="4 10" id="KW-0812">Transmembrane</keyword>
<feature type="transmembrane region" description="Helical" evidence="10">
    <location>
        <begin position="45"/>
        <end position="66"/>
    </location>
</feature>
<organism evidence="11 12">
    <name type="scientific">Drosophila lebanonensis</name>
    <name type="common">Fruit fly</name>
    <name type="synonym">Scaptodrosophila lebanonensis</name>
    <dbReference type="NCBI Taxonomy" id="7225"/>
    <lineage>
        <taxon>Eukaryota</taxon>
        <taxon>Metazoa</taxon>
        <taxon>Ecdysozoa</taxon>
        <taxon>Arthropoda</taxon>
        <taxon>Hexapoda</taxon>
        <taxon>Insecta</taxon>
        <taxon>Pterygota</taxon>
        <taxon>Neoptera</taxon>
        <taxon>Endopterygota</taxon>
        <taxon>Diptera</taxon>
        <taxon>Brachycera</taxon>
        <taxon>Muscomorpha</taxon>
        <taxon>Ephydroidea</taxon>
        <taxon>Drosophilidae</taxon>
        <taxon>Scaptodrosophila</taxon>
    </lineage>
</organism>
<evidence type="ECO:0000256" key="6">
    <source>
        <dbReference type="ARBA" id="ARBA00022989"/>
    </source>
</evidence>
<protein>
    <recommendedName>
        <fullName evidence="10">Odorant receptor</fullName>
    </recommendedName>
</protein>
<comment type="similarity">
    <text evidence="10">Belongs to the insect chemoreceptor superfamily. Heteromeric odorant receptor channel (TC 1.A.69) family.</text>
</comment>
<keyword evidence="6 10" id="KW-1133">Transmembrane helix</keyword>
<dbReference type="Proteomes" id="UP000504634">
    <property type="component" value="Unplaced"/>
</dbReference>
<dbReference type="RefSeq" id="XP_030368827.1">
    <property type="nucleotide sequence ID" value="XM_030512967.1"/>
</dbReference>
<keyword evidence="2" id="KW-1003">Cell membrane</keyword>
<keyword evidence="11" id="KW-1185">Reference proteome</keyword>
<keyword evidence="9 10" id="KW-0807">Transducer</keyword>
<evidence type="ECO:0000256" key="1">
    <source>
        <dbReference type="ARBA" id="ARBA00004651"/>
    </source>
</evidence>
<dbReference type="AlphaFoldDB" id="A0A6J2T1P4"/>
<evidence type="ECO:0000256" key="4">
    <source>
        <dbReference type="ARBA" id="ARBA00022692"/>
    </source>
</evidence>
<dbReference type="PANTHER" id="PTHR21137">
    <property type="entry name" value="ODORANT RECEPTOR"/>
    <property type="match status" value="1"/>
</dbReference>
<keyword evidence="8 10" id="KW-0675">Receptor</keyword>
<evidence type="ECO:0000256" key="7">
    <source>
        <dbReference type="ARBA" id="ARBA00023136"/>
    </source>
</evidence>
<proteinExistence type="inferred from homology"/>
<dbReference type="GO" id="GO:0004984">
    <property type="term" value="F:olfactory receptor activity"/>
    <property type="evidence" value="ECO:0007669"/>
    <property type="project" value="InterPro"/>
</dbReference>
<evidence type="ECO:0000256" key="9">
    <source>
        <dbReference type="ARBA" id="ARBA00023224"/>
    </source>
</evidence>
<gene>
    <name evidence="12" type="primary">LOC115619940</name>
</gene>
<dbReference type="GO" id="GO:0005886">
    <property type="term" value="C:plasma membrane"/>
    <property type="evidence" value="ECO:0007669"/>
    <property type="project" value="UniProtKB-SubCell"/>
</dbReference>
<evidence type="ECO:0000256" key="3">
    <source>
        <dbReference type="ARBA" id="ARBA00022606"/>
    </source>
</evidence>
<comment type="caution">
    <text evidence="10">Lacks conserved residue(s) required for the propagation of feature annotation.</text>
</comment>
<evidence type="ECO:0000313" key="11">
    <source>
        <dbReference type="Proteomes" id="UP000504634"/>
    </source>
</evidence>
<feature type="transmembrane region" description="Helical" evidence="10">
    <location>
        <begin position="358"/>
        <end position="387"/>
    </location>
</feature>
<feature type="transmembrane region" description="Helical" evidence="10">
    <location>
        <begin position="273"/>
        <end position="294"/>
    </location>
</feature>
<evidence type="ECO:0000313" key="12">
    <source>
        <dbReference type="RefSeq" id="XP_030368827.1"/>
    </source>
</evidence>
<evidence type="ECO:0000256" key="5">
    <source>
        <dbReference type="ARBA" id="ARBA00022725"/>
    </source>
</evidence>
<sequence length="399" mass="45999">MVFKLIRRAPHSEQKQSRDGYIYLFRLMKFLGWLPPLSGIFRYVYLSWTALTFALFTIYLPIGFLVSYTTKIRQFTAGEFLTSLQVCLNAYGSSVKTAFAYSNLDRLIKAKDLLDQLDKRCTSKEEREKINHMVARTNQIFLTYTFVYCFFVISTYISSTVFGSLPWQIYDPLVDPNESTLQFWIASVLELFGMWGAVLQDEVVDTYPLIYTYVIRSHVEMLKGRVIQLRTNPKLSEDDYYEELVQCITDHRTILQYCDLLRPVLSGTVFTQFLLIGVVLGLTLINIFFFSSIWNGIASATFGFCLLLQTFPLCYTCNQIMDDCDTLAYTIFQSNWIDASPRYKSAMLYFMHNVQQPIIFIAGGIFPITISSNITVAKLAFSVITVFKQMNIADKFKSV</sequence>
<dbReference type="Pfam" id="PF02949">
    <property type="entry name" value="7tm_6"/>
    <property type="match status" value="1"/>
</dbReference>
<feature type="transmembrane region" description="Helical" evidence="10">
    <location>
        <begin position="21"/>
        <end position="39"/>
    </location>
</feature>
<keyword evidence="5 10" id="KW-0552">Olfaction</keyword>
<dbReference type="GO" id="GO:0007165">
    <property type="term" value="P:signal transduction"/>
    <property type="evidence" value="ECO:0007669"/>
    <property type="project" value="UniProtKB-KW"/>
</dbReference>
<dbReference type="InterPro" id="IPR004117">
    <property type="entry name" value="7tm6_olfct_rcpt"/>
</dbReference>
<dbReference type="GO" id="GO:0005549">
    <property type="term" value="F:odorant binding"/>
    <property type="evidence" value="ECO:0007669"/>
    <property type="project" value="InterPro"/>
</dbReference>
<evidence type="ECO:0000256" key="2">
    <source>
        <dbReference type="ARBA" id="ARBA00022475"/>
    </source>
</evidence>
<evidence type="ECO:0000256" key="10">
    <source>
        <dbReference type="RuleBase" id="RU351113"/>
    </source>
</evidence>
<reference evidence="12" key="1">
    <citation type="submission" date="2025-08" db="UniProtKB">
        <authorList>
            <consortium name="RefSeq"/>
        </authorList>
    </citation>
    <scope>IDENTIFICATION</scope>
    <source>
        <strain evidence="12">11010-0011.00</strain>
        <tissue evidence="12">Whole body</tissue>
    </source>
</reference>
<dbReference type="OrthoDB" id="6604226at2759"/>